<organism evidence="2 3">
    <name type="scientific">Aureobasidium pullulans</name>
    <name type="common">Black yeast</name>
    <name type="synonym">Pullularia pullulans</name>
    <dbReference type="NCBI Taxonomy" id="5580"/>
    <lineage>
        <taxon>Eukaryota</taxon>
        <taxon>Fungi</taxon>
        <taxon>Dikarya</taxon>
        <taxon>Ascomycota</taxon>
        <taxon>Pezizomycotina</taxon>
        <taxon>Dothideomycetes</taxon>
        <taxon>Dothideomycetidae</taxon>
        <taxon>Dothideales</taxon>
        <taxon>Saccotheciaceae</taxon>
        <taxon>Aureobasidium</taxon>
    </lineage>
</organism>
<feature type="compositionally biased region" description="Basic and acidic residues" evidence="1">
    <location>
        <begin position="76"/>
        <end position="88"/>
    </location>
</feature>
<feature type="compositionally biased region" description="Polar residues" evidence="1">
    <location>
        <begin position="172"/>
        <end position="192"/>
    </location>
</feature>
<gene>
    <name evidence="2" type="ORF">D6C91_10364</name>
</gene>
<dbReference type="AlphaFoldDB" id="A0A4S9SAA3"/>
<name>A0A4S9SAA3_AURPU</name>
<accession>A0A4S9SAA3</accession>
<evidence type="ECO:0000256" key="1">
    <source>
        <dbReference type="SAM" id="MobiDB-lite"/>
    </source>
</evidence>
<evidence type="ECO:0000313" key="2">
    <source>
        <dbReference type="EMBL" id="THZ06705.1"/>
    </source>
</evidence>
<dbReference type="Proteomes" id="UP000308005">
    <property type="component" value="Unassembled WGS sequence"/>
</dbReference>
<protein>
    <submittedName>
        <fullName evidence="2">Uncharacterized protein</fullName>
    </submittedName>
</protein>
<feature type="compositionally biased region" description="Basic and acidic residues" evidence="1">
    <location>
        <begin position="117"/>
        <end position="132"/>
    </location>
</feature>
<sequence length="281" mass="31524">MTNTNDLLTSPTPRSKWRKDKFWAFLLLSLNRAFNKDPLPPQGFVFVLKINPRKWWWYQHYGFHPQTYGFQTSQEANEHDFQQDCPEKDNDDQLSDTASVGNRPGMAEQHPSFSNERAWDDVDIDHMDERQSSSDALTPRPVPCSSGGGYTPHFGWESGFEDDSSSSDNDNTRQSSAEGSDVSATLSAVQPISSTSSLSSPPPTTIRRYTFIPSYPPCLPPISDDLESRSGDGQHRPLRFSFQHGFHHCSDTWARGDGDDGMECNCTLEVPPHNGCSCVPM</sequence>
<reference evidence="2 3" key="1">
    <citation type="submission" date="2018-10" db="EMBL/GenBank/DDBJ databases">
        <title>Fifty Aureobasidium pullulans genomes reveal a recombining polyextremotolerant generalist.</title>
        <authorList>
            <person name="Gostincar C."/>
            <person name="Turk M."/>
            <person name="Zajc J."/>
            <person name="Gunde-Cimerman N."/>
        </authorList>
    </citation>
    <scope>NUCLEOTIDE SEQUENCE [LARGE SCALE GENOMIC DNA]</scope>
    <source>
        <strain evidence="2 3">EXF-3863</strain>
    </source>
</reference>
<evidence type="ECO:0000313" key="3">
    <source>
        <dbReference type="Proteomes" id="UP000308005"/>
    </source>
</evidence>
<dbReference type="EMBL" id="QZBM01001095">
    <property type="protein sequence ID" value="THZ06705.1"/>
    <property type="molecule type" value="Genomic_DNA"/>
</dbReference>
<comment type="caution">
    <text evidence="2">The sequence shown here is derived from an EMBL/GenBank/DDBJ whole genome shotgun (WGS) entry which is preliminary data.</text>
</comment>
<proteinExistence type="predicted"/>
<feature type="region of interest" description="Disordered" evidence="1">
    <location>
        <begin position="75"/>
        <end position="205"/>
    </location>
</feature>